<protein>
    <recommendedName>
        <fullName evidence="4">MotA/TolQ/ExbB proton channel domain-containing protein</fullName>
    </recommendedName>
</protein>
<proteinExistence type="predicted"/>
<organism evidence="2 3">
    <name type="scientific">Bradyrhizobium ontarionense</name>
    <dbReference type="NCBI Taxonomy" id="2898149"/>
    <lineage>
        <taxon>Bacteria</taxon>
        <taxon>Pseudomonadati</taxon>
        <taxon>Pseudomonadota</taxon>
        <taxon>Alphaproteobacteria</taxon>
        <taxon>Hyphomicrobiales</taxon>
        <taxon>Nitrobacteraceae</taxon>
        <taxon>Bradyrhizobium</taxon>
    </lineage>
</organism>
<keyword evidence="3" id="KW-1185">Reference proteome</keyword>
<feature type="transmembrane region" description="Helical" evidence="1">
    <location>
        <begin position="182"/>
        <end position="203"/>
    </location>
</feature>
<gene>
    <name evidence="2" type="ORF">LQG66_02170</name>
</gene>
<keyword evidence="1" id="KW-1133">Transmembrane helix</keyword>
<name>A0ABY3RD33_9BRAD</name>
<evidence type="ECO:0000256" key="1">
    <source>
        <dbReference type="SAM" id="Phobius"/>
    </source>
</evidence>
<feature type="transmembrane region" description="Helical" evidence="1">
    <location>
        <begin position="355"/>
        <end position="376"/>
    </location>
</feature>
<feature type="transmembrane region" description="Helical" evidence="1">
    <location>
        <begin position="492"/>
        <end position="510"/>
    </location>
</feature>
<keyword evidence="1" id="KW-0812">Transmembrane</keyword>
<dbReference type="EMBL" id="CP088156">
    <property type="protein sequence ID" value="UFZ05151.1"/>
    <property type="molecule type" value="Genomic_DNA"/>
</dbReference>
<evidence type="ECO:0008006" key="4">
    <source>
        <dbReference type="Google" id="ProtNLM"/>
    </source>
</evidence>
<evidence type="ECO:0000313" key="3">
    <source>
        <dbReference type="Proteomes" id="UP001431010"/>
    </source>
</evidence>
<dbReference type="Proteomes" id="UP001431010">
    <property type="component" value="Chromosome"/>
</dbReference>
<keyword evidence="1" id="KW-0472">Membrane</keyword>
<dbReference type="RefSeq" id="WP_231322935.1">
    <property type="nucleotide sequence ID" value="NZ_CP088156.1"/>
</dbReference>
<evidence type="ECO:0000313" key="2">
    <source>
        <dbReference type="EMBL" id="UFZ05151.1"/>
    </source>
</evidence>
<accession>A0ABY3RD33</accession>
<feature type="transmembrane region" description="Helical" evidence="1">
    <location>
        <begin position="414"/>
        <end position="431"/>
    </location>
</feature>
<reference evidence="2" key="1">
    <citation type="journal article" date="2024" name="Antonie Van Leeuwenhoek">
        <title>Bradyrhizobium ontarionense sp. nov., a novel bacterial symbiont isolated from Aeschynomene indica (Indian jointvetch), harbours photosynthesis, nitrogen fixation and nitrous oxide (N2O) reductase genes.</title>
        <authorList>
            <person name="Bromfield E.S.P."/>
            <person name="Cloutier S."/>
        </authorList>
    </citation>
    <scope>NUCLEOTIDE SEQUENCE</scope>
    <source>
        <strain evidence="2">A19</strain>
    </source>
</reference>
<feature type="transmembrane region" description="Helical" evidence="1">
    <location>
        <begin position="311"/>
        <end position="334"/>
    </location>
</feature>
<sequence>MTLSSGELAQIVWAETKALGNAPADGSGSVNGVRRLVAQLAAAVDGAGFERRDQLPSVQDREFGDTVRAILSITENARGATAPQGRIIIWEADGDTLRLNKTTTPPPPAPWSDLAADKITHQLHQALANGQTVDVFTRDAATDAGSGSNPVLVNAMTGTGVTGGSAPMAEPRSTSKAMPKTGVALFVVALALFVLAALGSYGMGVGARLSLGQFVQSARVALGGADDGLDCTVATAEKPTVLDSVKWRPNSDKAKDCRAQFAAAQTVVASAQYPDADAKPGVKASRKTTWPEWFASQPLGWSSAINGTMSLVIPFCLALLSLLLLFIACGFGITGRALGPIIDERNRMSLTLAQLAMWSIILLSGLLVCGLFNYGFGGLVITELQQQAAAATAAKETPNTAKAALDAYNLFPSIPLYLGLVGGFAVATPFLSRLISNSTIVGTQDQTAPDAASPTQAPKYLADKTGPDKAALSDMVLQEVKGRSNMVDINRIQHVAITGILGISYLLVLFDVVSNIDAVRIVFAAAQNASVLTSMPQIDGTFTSLLFVSHAALLGSKVYDKMVPAKREV</sequence>